<name>F1YM30_9ACTN</name>
<feature type="transmembrane region" description="Helical" evidence="1">
    <location>
        <begin position="72"/>
        <end position="96"/>
    </location>
</feature>
<gene>
    <name evidence="2" type="ORF">SCNU_14871</name>
</gene>
<keyword evidence="1" id="KW-1133">Transmembrane helix</keyword>
<dbReference type="EMBL" id="AEUD01000013">
    <property type="protein sequence ID" value="EGD54281.1"/>
    <property type="molecule type" value="Genomic_DNA"/>
</dbReference>
<dbReference type="AlphaFoldDB" id="F1YM30"/>
<proteinExistence type="predicted"/>
<feature type="transmembrane region" description="Helical" evidence="1">
    <location>
        <begin position="143"/>
        <end position="163"/>
    </location>
</feature>
<comment type="caution">
    <text evidence="2">The sequence shown here is derived from an EMBL/GenBank/DDBJ whole genome shotgun (WGS) entry which is preliminary data.</text>
</comment>
<feature type="transmembrane region" description="Helical" evidence="1">
    <location>
        <begin position="175"/>
        <end position="194"/>
    </location>
</feature>
<keyword evidence="3" id="KW-1185">Reference proteome</keyword>
<keyword evidence="1" id="KW-0812">Transmembrane</keyword>
<organism evidence="2 3">
    <name type="scientific">Gordonia neofelifaecis NRRL B-59395</name>
    <dbReference type="NCBI Taxonomy" id="644548"/>
    <lineage>
        <taxon>Bacteria</taxon>
        <taxon>Bacillati</taxon>
        <taxon>Actinomycetota</taxon>
        <taxon>Actinomycetes</taxon>
        <taxon>Mycobacteriales</taxon>
        <taxon>Gordoniaceae</taxon>
        <taxon>Gordonia</taxon>
    </lineage>
</organism>
<dbReference type="eggNOG" id="ENOG5030J88">
    <property type="taxonomic scope" value="Bacteria"/>
</dbReference>
<dbReference type="Proteomes" id="UP000035065">
    <property type="component" value="Unassembled WGS sequence"/>
</dbReference>
<accession>F1YM30</accession>
<feature type="transmembrane region" description="Helical" evidence="1">
    <location>
        <begin position="49"/>
        <end position="66"/>
    </location>
</feature>
<evidence type="ECO:0000313" key="3">
    <source>
        <dbReference type="Proteomes" id="UP000035065"/>
    </source>
</evidence>
<protein>
    <submittedName>
        <fullName evidence="2">Uncharacterized protein</fullName>
    </submittedName>
</protein>
<sequence length="197" mass="21099">MGRSVHGGPIPVVPRRITAAPAHSDYHQLMPGTRPQPTREERAAHLKESIYLIFATLSVTLAIRMHGGVTDLAAFVTLAITLGGTVLAVFTADILAHPVVHGSLMTRHEFFRAVRTSFGALSSVTLPFIFLAIAWITDWDVDAALLASTIALTVALVLICWSAVRRVGITWQQQLGLLAIEAALAGAVIVLQVLSHA</sequence>
<reference evidence="2 3" key="1">
    <citation type="journal article" date="2011" name="J. Bacteriol.">
        <title>Draft Genome Sequence of Gordonia neofelifaecis NRRL B-59395, a Cholesterol-Degrading Actinomycete.</title>
        <authorList>
            <person name="Ge F."/>
            <person name="Li W."/>
            <person name="Chen G."/>
            <person name="Liu Y."/>
            <person name="Zhang G."/>
            <person name="Yong B."/>
            <person name="Wang Q."/>
            <person name="Wang N."/>
            <person name="Huang Z."/>
            <person name="Li W."/>
            <person name="Wang J."/>
            <person name="Wu C."/>
            <person name="Xie Q."/>
            <person name="Liu G."/>
        </authorList>
    </citation>
    <scope>NUCLEOTIDE SEQUENCE [LARGE SCALE GENOMIC DNA]</scope>
    <source>
        <strain evidence="2 3">NRRL B-59395</strain>
    </source>
</reference>
<evidence type="ECO:0000313" key="2">
    <source>
        <dbReference type="EMBL" id="EGD54281.1"/>
    </source>
</evidence>
<feature type="transmembrane region" description="Helical" evidence="1">
    <location>
        <begin position="117"/>
        <end position="137"/>
    </location>
</feature>
<evidence type="ECO:0000256" key="1">
    <source>
        <dbReference type="SAM" id="Phobius"/>
    </source>
</evidence>
<dbReference type="STRING" id="644548.SCNU_14871"/>
<keyword evidence="1" id="KW-0472">Membrane</keyword>